<name>A0AA49H063_9CAUD</name>
<accession>A0AA49H063</accession>
<evidence type="ECO:0000313" key="2">
    <source>
        <dbReference type="Proteomes" id="UP001202581"/>
    </source>
</evidence>
<sequence>MIGPIKVIGYIPEDKTSLKRGSSKYIVECLGCGSITNKTTGDMSRYSSGKLKSGCVACGREKLRTDGRRSVLNQLFNNYKGGAAKRLLAFELNIEEFEILVSKPCSYCGFEGSERKGSKDWHKAKFNGIDRVNNEIGYTIENSVSCCSTCNFAKRFMTTEEFFCWAKRLASHSPWDRVQ</sequence>
<keyword evidence="2" id="KW-1185">Reference proteome</keyword>
<protein>
    <submittedName>
        <fullName evidence="1">Uncharacterized protein</fullName>
    </submittedName>
</protein>
<gene>
    <name evidence="1" type="primary">87</name>
    <name evidence="1" type="ORF">SEA_TOMAS_87</name>
</gene>
<dbReference type="RefSeq" id="YP_010651214.1">
    <property type="nucleotide sequence ID" value="NC_070781.1"/>
</dbReference>
<dbReference type="Gene3D" id="3.30.40.220">
    <property type="match status" value="1"/>
</dbReference>
<proteinExistence type="predicted"/>
<dbReference type="GeneID" id="77926805"/>
<dbReference type="Proteomes" id="UP001202581">
    <property type="component" value="Segment"/>
</dbReference>
<evidence type="ECO:0000313" key="1">
    <source>
        <dbReference type="EMBL" id="UMO76275.1"/>
    </source>
</evidence>
<dbReference type="KEGG" id="vg:77926805"/>
<dbReference type="EMBL" id="OL829978">
    <property type="protein sequence ID" value="UMO76275.1"/>
    <property type="molecule type" value="Genomic_DNA"/>
</dbReference>
<organism evidence="1 2">
    <name type="scientific">Streptomyces phage Tomas</name>
    <dbReference type="NCBI Taxonomy" id="2914443"/>
    <lineage>
        <taxon>Viruses</taxon>
        <taxon>Duplodnaviria</taxon>
        <taxon>Heunggongvirae</taxon>
        <taxon>Uroviricota</taxon>
        <taxon>Caudoviricetes</taxon>
        <taxon>Stanwilliamsviridae</taxon>
        <taxon>Boydwoodruffvirinae</taxon>
        <taxon>Tomasvirus</taxon>
        <taxon>Tomasvirus tomas</taxon>
    </lineage>
</organism>
<reference evidence="1" key="1">
    <citation type="submission" date="2021-12" db="EMBL/GenBank/DDBJ databases">
        <authorList>
            <person name="Khadka S."/>
            <person name="Uribe D.A."/>
            <person name="Klipsch I.N."/>
            <person name="Rene S.R."/>
            <person name="Jimenez M.L."/>
            <person name="Saini B.K."/>
            <person name="Zugasti M."/>
            <person name="Bullon R.M."/>
            <person name="Sharp C.D."/>
            <person name="Kapinga K.O."/>
            <person name="Warner C.P."/>
            <person name="Sarinana J."/>
            <person name="Jimenez A."/>
            <person name="Layton S.R."/>
            <person name="Nayek S."/>
            <person name="Hughes L.E."/>
            <person name="Garlena R.A."/>
            <person name="Russell D.A."/>
            <person name="Jacobs-Sera D."/>
            <person name="Hatfull G.F."/>
        </authorList>
    </citation>
    <scope>NUCLEOTIDE SEQUENCE</scope>
</reference>